<reference evidence="1 2" key="1">
    <citation type="journal article" date="2019" name="Commun. Biol.">
        <title>The bagworm genome reveals a unique fibroin gene that provides high tensile strength.</title>
        <authorList>
            <person name="Kono N."/>
            <person name="Nakamura H."/>
            <person name="Ohtoshi R."/>
            <person name="Tomita M."/>
            <person name="Numata K."/>
            <person name="Arakawa K."/>
        </authorList>
    </citation>
    <scope>NUCLEOTIDE SEQUENCE [LARGE SCALE GENOMIC DNA]</scope>
</reference>
<name>A0A4C1XLW4_EUMVA</name>
<gene>
    <name evidence="1" type="ORF">EVAR_49199_1</name>
</gene>
<dbReference type="Proteomes" id="UP000299102">
    <property type="component" value="Unassembled WGS sequence"/>
</dbReference>
<keyword evidence="2" id="KW-1185">Reference proteome</keyword>
<evidence type="ECO:0000313" key="1">
    <source>
        <dbReference type="EMBL" id="GBP64906.1"/>
    </source>
</evidence>
<organism evidence="1 2">
    <name type="scientific">Eumeta variegata</name>
    <name type="common">Bagworm moth</name>
    <name type="synonym">Eumeta japonica</name>
    <dbReference type="NCBI Taxonomy" id="151549"/>
    <lineage>
        <taxon>Eukaryota</taxon>
        <taxon>Metazoa</taxon>
        <taxon>Ecdysozoa</taxon>
        <taxon>Arthropoda</taxon>
        <taxon>Hexapoda</taxon>
        <taxon>Insecta</taxon>
        <taxon>Pterygota</taxon>
        <taxon>Neoptera</taxon>
        <taxon>Endopterygota</taxon>
        <taxon>Lepidoptera</taxon>
        <taxon>Glossata</taxon>
        <taxon>Ditrysia</taxon>
        <taxon>Tineoidea</taxon>
        <taxon>Psychidae</taxon>
        <taxon>Oiketicinae</taxon>
        <taxon>Eumeta</taxon>
    </lineage>
</organism>
<dbReference type="EMBL" id="BGZK01000913">
    <property type="protein sequence ID" value="GBP64906.1"/>
    <property type="molecule type" value="Genomic_DNA"/>
</dbReference>
<sequence length="87" mass="9913">MASRCSAGRKMPFDLMTDINKELNLKNRTNILEFWILDSLLRVLEELDLYIQAFADDVVLMFSGQSDSLVEKDINRALAHFTCTAGE</sequence>
<protein>
    <recommendedName>
        <fullName evidence="3">Reverse transcriptase domain-containing protein</fullName>
    </recommendedName>
</protein>
<evidence type="ECO:0000313" key="2">
    <source>
        <dbReference type="Proteomes" id="UP000299102"/>
    </source>
</evidence>
<comment type="caution">
    <text evidence="1">The sequence shown here is derived from an EMBL/GenBank/DDBJ whole genome shotgun (WGS) entry which is preliminary data.</text>
</comment>
<dbReference type="OrthoDB" id="7382669at2759"/>
<proteinExistence type="predicted"/>
<dbReference type="AlphaFoldDB" id="A0A4C1XLW4"/>
<evidence type="ECO:0008006" key="3">
    <source>
        <dbReference type="Google" id="ProtNLM"/>
    </source>
</evidence>
<accession>A0A4C1XLW4</accession>